<evidence type="ECO:0000256" key="10">
    <source>
        <dbReference type="ARBA" id="ARBA00023145"/>
    </source>
</evidence>
<dbReference type="Gene3D" id="1.10.390.10">
    <property type="entry name" value="Neutral Protease Domain 2"/>
    <property type="match status" value="1"/>
</dbReference>
<evidence type="ECO:0000256" key="3">
    <source>
        <dbReference type="ARBA" id="ARBA00022525"/>
    </source>
</evidence>
<dbReference type="InterPro" id="IPR050371">
    <property type="entry name" value="Fungal_virulence_M36"/>
</dbReference>
<evidence type="ECO:0000256" key="11">
    <source>
        <dbReference type="PIRSR" id="PIRSR601842-1"/>
    </source>
</evidence>
<keyword evidence="3 13" id="KW-0964">Secreted</keyword>
<dbReference type="Gene3D" id="3.10.170.10">
    <property type="match status" value="1"/>
</dbReference>
<dbReference type="Pfam" id="PF02128">
    <property type="entry name" value="Peptidase_M36"/>
    <property type="match status" value="1"/>
</dbReference>
<keyword evidence="6 13" id="KW-0732">Signal</keyword>
<feature type="binding site" evidence="12">
    <location>
        <position position="353"/>
    </location>
    <ligand>
        <name>Zn(2+)</name>
        <dbReference type="ChEBI" id="CHEBI:29105"/>
        <note>catalytic</note>
    </ligand>
</feature>
<feature type="active site" evidence="11">
    <location>
        <position position="587"/>
    </location>
</feature>
<dbReference type="GO" id="GO:0004222">
    <property type="term" value="F:metalloendopeptidase activity"/>
    <property type="evidence" value="ECO:0007669"/>
    <property type="project" value="InterPro"/>
</dbReference>
<keyword evidence="7 13" id="KW-0378">Hydrolase</keyword>
<dbReference type="GO" id="GO:0005615">
    <property type="term" value="C:extracellular space"/>
    <property type="evidence" value="ECO:0007669"/>
    <property type="project" value="InterPro"/>
</dbReference>
<keyword evidence="4 13" id="KW-0645">Protease</keyword>
<dbReference type="InterPro" id="IPR027268">
    <property type="entry name" value="Peptidase_M4/M1_CTD_sf"/>
</dbReference>
<dbReference type="OrthoDB" id="3227768at2759"/>
<feature type="chain" id="PRO_5009360397" description="Extracellular metalloproteinase" evidence="13">
    <location>
        <begin position="20"/>
        <end position="831"/>
    </location>
</feature>
<sequence>MRSSALIALLPLLATLTAARPHHHEHKHSASRTRKSLSFGPVHSHASFEVLDESAHVIEPRRLIDEPIDVMRVAQTFLRSQLGTQEGEGFYIREDSYTDSRTGVTHIFVRQLLNGLEVSDGDINLNVDRNGRIMSWGNSFHPGSAPDLSAVHSSSSGETEKVCATLRQQLDEYKAHLAELKGETGVWGLVKSAAEVVLGSSMPQGEVDHHEIKKTIKSMSHIENHLQAVCHRPTVSTQSMLSPVDAVVSLLPRLSPNDDLEDISPLELTSTPHHTLKPKPAFAEPPTEVISGAALSKAGVVSDVPARLMYTQVSEGAPRLVWKCEVEMKDSWYEAYVDVFSGELIRVVDWASDYDIDELIKKIETTNGGKQKPLPGPPENAKPYSYLVFPWGVNDPLCGNLSVETEPWDTVASPLGWHMFPNSANPWDVTIPGQHTNHTHTVFNTTVGNNAIVQENWEGRNNFLLNYRPMNDSHMFMQDYGEPEGLAPKEYVDMVITQLFYTANRYHDLLYRLGFNEISGNFQAYNFGLGGKGGDPVVCNAQDGSGYNNANFLTPPDGQAPRMRMYIWDTATPYRDGDLEAGIVIHEYSHGLSTRLTGGPANSGCLGYGEAGGMGEGWGDAIATLVRQVKEHRNFENGTDVFSMGAWAANTPKGIRNYLYTTDPTVNPSTYKTLDKPGYWGVHAIGEVWAEFLFVLSERFVEKYGFGPTLFPPTNTSEPNDYYTSTFEESVDAAGRPRPLVPKHGNTLALQLIVDGMKLQPCRPSFFDARDAILQADQILTGGENACLIWEAFAERGLGQDATVVGQTPWGGGVRTDGHKVPKNICGSKKA</sequence>
<comment type="similarity">
    <text evidence="2 13">Belongs to the peptidase M36 family.</text>
</comment>
<reference evidence="15" key="1">
    <citation type="submission" date="2015-01" db="EMBL/GenBank/DDBJ databases">
        <title>The Genome Sequence of Cryptococcus gattii CA1280.</title>
        <authorList>
            <consortium name="The Broad Institute Genomics Platform"/>
            <person name="Cuomo C."/>
            <person name="Litvintseva A."/>
            <person name="Chen Y."/>
            <person name="Heitman J."/>
            <person name="Sun S."/>
            <person name="Springer D."/>
            <person name="Dromer F."/>
            <person name="Young S."/>
            <person name="Zeng Q."/>
            <person name="Gargeya S."/>
            <person name="Abouelleil A."/>
            <person name="Alvarado L."/>
            <person name="Chapman S.B."/>
            <person name="Gainer-Dewar J."/>
            <person name="Goldberg J."/>
            <person name="Griggs A."/>
            <person name="Gujja S."/>
            <person name="Hansen M."/>
            <person name="Howarth C."/>
            <person name="Imamovic A."/>
            <person name="Larimer J."/>
            <person name="Murphy C."/>
            <person name="Naylor J."/>
            <person name="Pearson M."/>
            <person name="Priest M."/>
            <person name="Roberts A."/>
            <person name="Saif S."/>
            <person name="Shea T."/>
            <person name="Sykes S."/>
            <person name="Wortman J."/>
            <person name="Nusbaum C."/>
            <person name="Birren B."/>
        </authorList>
    </citation>
    <scope>NUCLEOTIDE SEQUENCE [LARGE SCALE GENOMIC DNA]</scope>
    <source>
        <strain evidence="15">CA1280</strain>
    </source>
</reference>
<evidence type="ECO:0000256" key="7">
    <source>
        <dbReference type="ARBA" id="ARBA00022801"/>
    </source>
</evidence>
<evidence type="ECO:0000256" key="12">
    <source>
        <dbReference type="PIRSR" id="PIRSR601842-2"/>
    </source>
</evidence>
<comment type="cofactor">
    <cofactor evidence="12">
        <name>Zn(2+)</name>
        <dbReference type="ChEBI" id="CHEBI:29105"/>
    </cofactor>
    <text evidence="12">Binds 1 zinc ion per subunit.</text>
</comment>
<dbReference type="PANTHER" id="PTHR33478:SF1">
    <property type="entry name" value="EXTRACELLULAR METALLOPROTEINASE MEP"/>
    <property type="match status" value="1"/>
</dbReference>
<dbReference type="HOGENOM" id="CLU_012703_3_2_1"/>
<keyword evidence="10 13" id="KW-0865">Zymogen</keyword>
<organism evidence="15">
    <name type="scientific">Cryptococcus bacillisporus CA1280</name>
    <dbReference type="NCBI Taxonomy" id="1296109"/>
    <lineage>
        <taxon>Eukaryota</taxon>
        <taxon>Fungi</taxon>
        <taxon>Dikarya</taxon>
        <taxon>Basidiomycota</taxon>
        <taxon>Agaricomycotina</taxon>
        <taxon>Tremellomycetes</taxon>
        <taxon>Tremellales</taxon>
        <taxon>Cryptococcaceae</taxon>
        <taxon>Cryptococcus</taxon>
        <taxon>Cryptococcus gattii species complex</taxon>
    </lineage>
</organism>
<dbReference type="AlphaFoldDB" id="A0A0D0TL21"/>
<dbReference type="GO" id="GO:0008270">
    <property type="term" value="F:zinc ion binding"/>
    <property type="evidence" value="ECO:0007669"/>
    <property type="project" value="InterPro"/>
</dbReference>
<name>A0A0D0TL21_CRYGA</name>
<keyword evidence="9 13" id="KW-0482">Metalloprotease</keyword>
<protein>
    <recommendedName>
        <fullName evidence="13">Extracellular metalloproteinase</fullName>
        <ecNumber evidence="13">3.4.24.-</ecNumber>
    </recommendedName>
    <alternativeName>
        <fullName evidence="13">Fungalysin</fullName>
    </alternativeName>
</protein>
<evidence type="ECO:0000256" key="6">
    <source>
        <dbReference type="ARBA" id="ARBA00022729"/>
    </source>
</evidence>
<evidence type="ECO:0000256" key="8">
    <source>
        <dbReference type="ARBA" id="ARBA00022833"/>
    </source>
</evidence>
<evidence type="ECO:0000313" key="15">
    <source>
        <dbReference type="EMBL" id="KIR47212.1"/>
    </source>
</evidence>
<evidence type="ECO:0000256" key="2">
    <source>
        <dbReference type="ARBA" id="ARBA00006006"/>
    </source>
</evidence>
<feature type="domain" description="FTP" evidence="14">
    <location>
        <begin position="94"/>
        <end position="140"/>
    </location>
</feature>
<feature type="binding site" evidence="12">
    <location>
        <position position="590"/>
    </location>
    <ligand>
        <name>Zn(2+)</name>
        <dbReference type="ChEBI" id="CHEBI:29105"/>
        <note>catalytic</note>
    </ligand>
</feature>
<dbReference type="GO" id="GO:0006508">
    <property type="term" value="P:proteolysis"/>
    <property type="evidence" value="ECO:0007669"/>
    <property type="project" value="UniProtKB-KW"/>
</dbReference>
<dbReference type="EC" id="3.4.24.-" evidence="13"/>
<comment type="subcellular location">
    <subcellularLocation>
        <location evidence="1 13">Secreted</location>
    </subcellularLocation>
</comment>
<dbReference type="CDD" id="cd09596">
    <property type="entry name" value="M36"/>
    <property type="match status" value="1"/>
</dbReference>
<dbReference type="InterPro" id="IPR001842">
    <property type="entry name" value="Peptidase_M36"/>
</dbReference>
<evidence type="ECO:0000256" key="9">
    <source>
        <dbReference type="ARBA" id="ARBA00023049"/>
    </source>
</evidence>
<evidence type="ECO:0000259" key="14">
    <source>
        <dbReference type="Pfam" id="PF07504"/>
    </source>
</evidence>
<evidence type="ECO:0000256" key="13">
    <source>
        <dbReference type="RuleBase" id="RU364017"/>
    </source>
</evidence>
<evidence type="ECO:0000256" key="5">
    <source>
        <dbReference type="ARBA" id="ARBA00022723"/>
    </source>
</evidence>
<accession>A0A0D0TL21</accession>
<feature type="signal peptide" evidence="13">
    <location>
        <begin position="1"/>
        <end position="19"/>
    </location>
</feature>
<feature type="binding site" evidence="12">
    <location>
        <position position="616"/>
    </location>
    <ligand>
        <name>Zn(2+)</name>
        <dbReference type="ChEBI" id="CHEBI:29105"/>
        <note>catalytic</note>
    </ligand>
</feature>
<gene>
    <name evidence="15" type="ORF">I312_03539</name>
</gene>
<evidence type="ECO:0000256" key="4">
    <source>
        <dbReference type="ARBA" id="ARBA00022670"/>
    </source>
</evidence>
<feature type="binding site" evidence="12">
    <location>
        <position position="586"/>
    </location>
    <ligand>
        <name>Zn(2+)</name>
        <dbReference type="ChEBI" id="CHEBI:29105"/>
        <note>catalytic</note>
    </ligand>
</feature>
<dbReference type="PANTHER" id="PTHR33478">
    <property type="entry name" value="EXTRACELLULAR METALLOPROTEINASE MEP"/>
    <property type="match status" value="1"/>
</dbReference>
<evidence type="ECO:0000256" key="1">
    <source>
        <dbReference type="ARBA" id="ARBA00004613"/>
    </source>
</evidence>
<dbReference type="InterPro" id="IPR011096">
    <property type="entry name" value="FTP_domain"/>
</dbReference>
<keyword evidence="5 12" id="KW-0479">Metal-binding</keyword>
<dbReference type="SUPFAM" id="SSF55486">
    <property type="entry name" value="Metalloproteases ('zincins'), catalytic domain"/>
    <property type="match status" value="1"/>
</dbReference>
<keyword evidence="8 12" id="KW-0862">Zinc</keyword>
<proteinExistence type="inferred from homology"/>
<dbReference type="EMBL" id="KN847981">
    <property type="protein sequence ID" value="KIR47212.1"/>
    <property type="molecule type" value="Genomic_DNA"/>
</dbReference>
<dbReference type="Pfam" id="PF07504">
    <property type="entry name" value="FTP"/>
    <property type="match status" value="1"/>
</dbReference>